<comment type="caution">
    <text evidence="2">The sequence shown here is derived from an EMBL/GenBank/DDBJ whole genome shotgun (WGS) entry which is preliminary data.</text>
</comment>
<evidence type="ECO:0000313" key="3">
    <source>
        <dbReference type="Proteomes" id="UP000620124"/>
    </source>
</evidence>
<sequence length="147" mass="16849">MSSTRQTNPDRGVKRGSPGKHARSRSITNEAATAKHTSSGRVKEEEMPGPFITDGAHMPLTHTRIEYEHLQRLLEESYLFREQVIEENQRLLDQLHTTRHELFKLRAFTDFAARKLQQQATRRFHGIDSDSGSGDELEDSKSVDEDM</sequence>
<evidence type="ECO:0000313" key="2">
    <source>
        <dbReference type="EMBL" id="KAF7347279.1"/>
    </source>
</evidence>
<name>A0A8H6XV35_9AGAR</name>
<feature type="region of interest" description="Disordered" evidence="1">
    <location>
        <begin position="1"/>
        <end position="57"/>
    </location>
</feature>
<proteinExistence type="predicted"/>
<reference evidence="2" key="1">
    <citation type="submission" date="2020-05" db="EMBL/GenBank/DDBJ databases">
        <title>Mycena genomes resolve the evolution of fungal bioluminescence.</title>
        <authorList>
            <person name="Tsai I.J."/>
        </authorList>
    </citation>
    <scope>NUCLEOTIDE SEQUENCE</scope>
    <source>
        <strain evidence="2">CCC161011</strain>
    </source>
</reference>
<evidence type="ECO:0000256" key="1">
    <source>
        <dbReference type="SAM" id="MobiDB-lite"/>
    </source>
</evidence>
<feature type="region of interest" description="Disordered" evidence="1">
    <location>
        <begin position="123"/>
        <end position="147"/>
    </location>
</feature>
<dbReference type="AlphaFoldDB" id="A0A8H6XV35"/>
<dbReference type="EMBL" id="JACAZI010000012">
    <property type="protein sequence ID" value="KAF7347279.1"/>
    <property type="molecule type" value="Genomic_DNA"/>
</dbReference>
<organism evidence="2 3">
    <name type="scientific">Mycena venus</name>
    <dbReference type="NCBI Taxonomy" id="2733690"/>
    <lineage>
        <taxon>Eukaryota</taxon>
        <taxon>Fungi</taxon>
        <taxon>Dikarya</taxon>
        <taxon>Basidiomycota</taxon>
        <taxon>Agaricomycotina</taxon>
        <taxon>Agaricomycetes</taxon>
        <taxon>Agaricomycetidae</taxon>
        <taxon>Agaricales</taxon>
        <taxon>Marasmiineae</taxon>
        <taxon>Mycenaceae</taxon>
        <taxon>Mycena</taxon>
    </lineage>
</organism>
<dbReference type="OrthoDB" id="3028470at2759"/>
<gene>
    <name evidence="2" type="ORF">MVEN_01483000</name>
</gene>
<dbReference type="Proteomes" id="UP000620124">
    <property type="component" value="Unassembled WGS sequence"/>
</dbReference>
<protein>
    <submittedName>
        <fullName evidence="2">Uncharacterized protein</fullName>
    </submittedName>
</protein>
<keyword evidence="3" id="KW-1185">Reference proteome</keyword>
<accession>A0A8H6XV35</accession>
<feature type="compositionally biased region" description="Polar residues" evidence="1">
    <location>
        <begin position="25"/>
        <end position="40"/>
    </location>
</feature>